<dbReference type="Proteomes" id="UP000325440">
    <property type="component" value="Unassembled WGS sequence"/>
</dbReference>
<feature type="compositionally biased region" description="Polar residues" evidence="1">
    <location>
        <begin position="47"/>
        <end position="72"/>
    </location>
</feature>
<evidence type="ECO:0000313" key="2">
    <source>
        <dbReference type="EMBL" id="VVC37518.1"/>
    </source>
</evidence>
<reference evidence="2 3" key="1">
    <citation type="submission" date="2019-08" db="EMBL/GenBank/DDBJ databases">
        <authorList>
            <person name="Alioto T."/>
            <person name="Alioto T."/>
            <person name="Gomez Garrido J."/>
        </authorList>
    </citation>
    <scope>NUCLEOTIDE SEQUENCE [LARGE SCALE GENOMIC DNA]</scope>
</reference>
<organism evidence="2 3">
    <name type="scientific">Cinara cedri</name>
    <dbReference type="NCBI Taxonomy" id="506608"/>
    <lineage>
        <taxon>Eukaryota</taxon>
        <taxon>Metazoa</taxon>
        <taxon>Ecdysozoa</taxon>
        <taxon>Arthropoda</taxon>
        <taxon>Hexapoda</taxon>
        <taxon>Insecta</taxon>
        <taxon>Pterygota</taxon>
        <taxon>Neoptera</taxon>
        <taxon>Paraneoptera</taxon>
        <taxon>Hemiptera</taxon>
        <taxon>Sternorrhyncha</taxon>
        <taxon>Aphidomorpha</taxon>
        <taxon>Aphidoidea</taxon>
        <taxon>Aphididae</taxon>
        <taxon>Lachninae</taxon>
        <taxon>Cinara</taxon>
    </lineage>
</organism>
<dbReference type="InterPro" id="IPR036691">
    <property type="entry name" value="Endo/exonu/phosph_ase_sf"/>
</dbReference>
<sequence>MDLNEQNTRKIDSTHSNTDISIEKNPKVTITNTPTTQEPVDQGKRLASSTSNISHHDNTSTIKNPNDPTQSSTLSQKIQKILPQETNLKSNNIPSNKNYKIFHTNRLNCNRASGGIASLIHIDYPSEQISIHSHLEVIAVQITLESKISICNIYIPNQTSFDTSDIDNIIKQLPKAFN</sequence>
<dbReference type="EMBL" id="CABPRJ010001448">
    <property type="protein sequence ID" value="VVC37518.1"/>
    <property type="molecule type" value="Genomic_DNA"/>
</dbReference>
<feature type="region of interest" description="Disordered" evidence="1">
    <location>
        <begin position="1"/>
        <end position="72"/>
    </location>
</feature>
<feature type="compositionally biased region" description="Polar residues" evidence="1">
    <location>
        <begin position="28"/>
        <end position="39"/>
    </location>
</feature>
<evidence type="ECO:0000256" key="1">
    <source>
        <dbReference type="SAM" id="MobiDB-lite"/>
    </source>
</evidence>
<accession>A0A5E4MYT3</accession>
<evidence type="ECO:0000313" key="3">
    <source>
        <dbReference type="Proteomes" id="UP000325440"/>
    </source>
</evidence>
<proteinExistence type="predicted"/>
<dbReference type="OrthoDB" id="6776929at2759"/>
<protein>
    <submittedName>
        <fullName evidence="2">Uncharacterized protein</fullName>
    </submittedName>
</protein>
<dbReference type="AlphaFoldDB" id="A0A5E4MYT3"/>
<gene>
    <name evidence="2" type="ORF">CINCED_3A011280</name>
</gene>
<dbReference type="Gene3D" id="3.60.10.10">
    <property type="entry name" value="Endonuclease/exonuclease/phosphatase"/>
    <property type="match status" value="1"/>
</dbReference>
<name>A0A5E4MYT3_9HEMI</name>
<keyword evidence="3" id="KW-1185">Reference proteome</keyword>